<dbReference type="Proteomes" id="UP000620124">
    <property type="component" value="Unassembled WGS sequence"/>
</dbReference>
<evidence type="ECO:0000313" key="3">
    <source>
        <dbReference type="Proteomes" id="UP000620124"/>
    </source>
</evidence>
<accession>A0A8H6Y4E5</accession>
<dbReference type="OrthoDB" id="3056321at2759"/>
<keyword evidence="3" id="KW-1185">Reference proteome</keyword>
<proteinExistence type="predicted"/>
<feature type="region of interest" description="Disordered" evidence="1">
    <location>
        <begin position="1"/>
        <end position="30"/>
    </location>
</feature>
<gene>
    <name evidence="2" type="ORF">MVEN_01212100</name>
</gene>
<dbReference type="AlphaFoldDB" id="A0A8H6Y4E5"/>
<sequence length="139" mass="16001">MDTTVSTEQISDEPSTLGIETSRDVPNSSENDRIIKALETGFSNLLTNQKEFAKKQDERAERLQQAVEALKQKVSTPEKKTAFWQAYKNLADEHDEEFQRKYSTDLDTALIFVSFQLWIPRLSFRSSQESNIMAQIFGF</sequence>
<evidence type="ECO:0000256" key="1">
    <source>
        <dbReference type="SAM" id="MobiDB-lite"/>
    </source>
</evidence>
<dbReference type="EMBL" id="JACAZI010000009">
    <property type="protein sequence ID" value="KAF7352472.1"/>
    <property type="molecule type" value="Genomic_DNA"/>
</dbReference>
<evidence type="ECO:0000313" key="2">
    <source>
        <dbReference type="EMBL" id="KAF7352472.1"/>
    </source>
</evidence>
<organism evidence="2 3">
    <name type="scientific">Mycena venus</name>
    <dbReference type="NCBI Taxonomy" id="2733690"/>
    <lineage>
        <taxon>Eukaryota</taxon>
        <taxon>Fungi</taxon>
        <taxon>Dikarya</taxon>
        <taxon>Basidiomycota</taxon>
        <taxon>Agaricomycotina</taxon>
        <taxon>Agaricomycetes</taxon>
        <taxon>Agaricomycetidae</taxon>
        <taxon>Agaricales</taxon>
        <taxon>Marasmiineae</taxon>
        <taxon>Mycenaceae</taxon>
        <taxon>Mycena</taxon>
    </lineage>
</organism>
<comment type="caution">
    <text evidence="2">The sequence shown here is derived from an EMBL/GenBank/DDBJ whole genome shotgun (WGS) entry which is preliminary data.</text>
</comment>
<protein>
    <submittedName>
        <fullName evidence="2">Uncharacterized protein</fullName>
    </submittedName>
</protein>
<reference evidence="2" key="1">
    <citation type="submission" date="2020-05" db="EMBL/GenBank/DDBJ databases">
        <title>Mycena genomes resolve the evolution of fungal bioluminescence.</title>
        <authorList>
            <person name="Tsai I.J."/>
        </authorList>
    </citation>
    <scope>NUCLEOTIDE SEQUENCE</scope>
    <source>
        <strain evidence="2">CCC161011</strain>
    </source>
</reference>
<feature type="compositionally biased region" description="Polar residues" evidence="1">
    <location>
        <begin position="1"/>
        <end position="14"/>
    </location>
</feature>
<name>A0A8H6Y4E5_9AGAR</name>